<dbReference type="RefSeq" id="XP_013896190.1">
    <property type="nucleotide sequence ID" value="XM_014040736.1"/>
</dbReference>
<feature type="non-terminal residue" evidence="1">
    <location>
        <position position="50"/>
    </location>
</feature>
<reference evidence="1 2" key="1">
    <citation type="journal article" date="2013" name="BMC Genomics">
        <title>Reconstruction of the lipid metabolism for the microalga Monoraphidium neglectum from its genome sequence reveals characteristics suitable for biofuel production.</title>
        <authorList>
            <person name="Bogen C."/>
            <person name="Al-Dilaimi A."/>
            <person name="Albersmeier A."/>
            <person name="Wichmann J."/>
            <person name="Grundmann M."/>
            <person name="Rupp O."/>
            <person name="Lauersen K.J."/>
            <person name="Blifernez-Klassen O."/>
            <person name="Kalinowski J."/>
            <person name="Goesmann A."/>
            <person name="Mussgnug J.H."/>
            <person name="Kruse O."/>
        </authorList>
    </citation>
    <scope>NUCLEOTIDE SEQUENCE [LARGE SCALE GENOMIC DNA]</scope>
    <source>
        <strain evidence="1 2">SAG 48.87</strain>
    </source>
</reference>
<sequence length="50" mass="5106">MGQHGVTLRLVGFVFVLIGCLAASPALGAFLQGSLPLEPVLSTPAELLSN</sequence>
<evidence type="ECO:0000313" key="2">
    <source>
        <dbReference type="Proteomes" id="UP000054498"/>
    </source>
</evidence>
<dbReference type="EMBL" id="KK102680">
    <property type="protein sequence ID" value="KIY97170.1"/>
    <property type="molecule type" value="Genomic_DNA"/>
</dbReference>
<keyword evidence="2" id="KW-1185">Reference proteome</keyword>
<dbReference type="KEGG" id="mng:MNEG_10791"/>
<organism evidence="1 2">
    <name type="scientific">Monoraphidium neglectum</name>
    <dbReference type="NCBI Taxonomy" id="145388"/>
    <lineage>
        <taxon>Eukaryota</taxon>
        <taxon>Viridiplantae</taxon>
        <taxon>Chlorophyta</taxon>
        <taxon>core chlorophytes</taxon>
        <taxon>Chlorophyceae</taxon>
        <taxon>CS clade</taxon>
        <taxon>Sphaeropleales</taxon>
        <taxon>Selenastraceae</taxon>
        <taxon>Monoraphidium</taxon>
    </lineage>
</organism>
<dbReference type="Proteomes" id="UP000054498">
    <property type="component" value="Unassembled WGS sequence"/>
</dbReference>
<gene>
    <name evidence="1" type="ORF">MNEG_10791</name>
</gene>
<dbReference type="AlphaFoldDB" id="A0A0D2MRK6"/>
<protein>
    <submittedName>
        <fullName evidence="1">Uncharacterized protein</fullName>
    </submittedName>
</protein>
<dbReference type="GeneID" id="25727989"/>
<evidence type="ECO:0000313" key="1">
    <source>
        <dbReference type="EMBL" id="KIY97170.1"/>
    </source>
</evidence>
<name>A0A0D2MRK6_9CHLO</name>
<proteinExistence type="predicted"/>
<accession>A0A0D2MRK6</accession>